<gene>
    <name evidence="3" type="ORF">AVEN_106239_1</name>
</gene>
<feature type="transmembrane region" description="Helical" evidence="2">
    <location>
        <begin position="15"/>
        <end position="36"/>
    </location>
</feature>
<dbReference type="EMBL" id="BGPR01001954">
    <property type="protein sequence ID" value="GBM64968.1"/>
    <property type="molecule type" value="Genomic_DNA"/>
</dbReference>
<name>A0A4Y2HI94_ARAVE</name>
<dbReference type="AlphaFoldDB" id="A0A4Y2HI94"/>
<keyword evidence="4" id="KW-1185">Reference proteome</keyword>
<evidence type="ECO:0000256" key="1">
    <source>
        <dbReference type="SAM" id="MobiDB-lite"/>
    </source>
</evidence>
<sequence length="101" mass="11434">MNRRGGALLGKRVEYSSYCLLLLMYLPFDTGGFLLGDFHTRVGCFVDILTEVLTKFFRIAILTLICAMKIFVKRHSTYNPSISRGTSNLETDVHRSKSPIT</sequence>
<dbReference type="Proteomes" id="UP000499080">
    <property type="component" value="Unassembled WGS sequence"/>
</dbReference>
<feature type="compositionally biased region" description="Polar residues" evidence="1">
    <location>
        <begin position="79"/>
        <end position="90"/>
    </location>
</feature>
<proteinExistence type="predicted"/>
<reference evidence="3 4" key="1">
    <citation type="journal article" date="2019" name="Sci. Rep.">
        <title>Orb-weaving spider Araneus ventricosus genome elucidates the spidroin gene catalogue.</title>
        <authorList>
            <person name="Kono N."/>
            <person name="Nakamura H."/>
            <person name="Ohtoshi R."/>
            <person name="Moran D.A.P."/>
            <person name="Shinohara A."/>
            <person name="Yoshida Y."/>
            <person name="Fujiwara M."/>
            <person name="Mori M."/>
            <person name="Tomita M."/>
            <person name="Arakawa K."/>
        </authorList>
    </citation>
    <scope>NUCLEOTIDE SEQUENCE [LARGE SCALE GENOMIC DNA]</scope>
</reference>
<feature type="region of interest" description="Disordered" evidence="1">
    <location>
        <begin position="79"/>
        <end position="101"/>
    </location>
</feature>
<organism evidence="3 4">
    <name type="scientific">Araneus ventricosus</name>
    <name type="common">Orbweaver spider</name>
    <name type="synonym">Epeira ventricosa</name>
    <dbReference type="NCBI Taxonomy" id="182803"/>
    <lineage>
        <taxon>Eukaryota</taxon>
        <taxon>Metazoa</taxon>
        <taxon>Ecdysozoa</taxon>
        <taxon>Arthropoda</taxon>
        <taxon>Chelicerata</taxon>
        <taxon>Arachnida</taxon>
        <taxon>Araneae</taxon>
        <taxon>Araneomorphae</taxon>
        <taxon>Entelegynae</taxon>
        <taxon>Araneoidea</taxon>
        <taxon>Araneidae</taxon>
        <taxon>Araneus</taxon>
    </lineage>
</organism>
<comment type="caution">
    <text evidence="3">The sequence shown here is derived from an EMBL/GenBank/DDBJ whole genome shotgun (WGS) entry which is preliminary data.</text>
</comment>
<evidence type="ECO:0000313" key="3">
    <source>
        <dbReference type="EMBL" id="GBM64968.1"/>
    </source>
</evidence>
<evidence type="ECO:0000313" key="4">
    <source>
        <dbReference type="Proteomes" id="UP000499080"/>
    </source>
</evidence>
<keyword evidence="2" id="KW-0472">Membrane</keyword>
<protein>
    <submittedName>
        <fullName evidence="3">Uncharacterized protein</fullName>
    </submittedName>
</protein>
<keyword evidence="2" id="KW-0812">Transmembrane</keyword>
<accession>A0A4Y2HI94</accession>
<evidence type="ECO:0000256" key="2">
    <source>
        <dbReference type="SAM" id="Phobius"/>
    </source>
</evidence>
<feature type="transmembrane region" description="Helical" evidence="2">
    <location>
        <begin position="56"/>
        <end position="72"/>
    </location>
</feature>
<keyword evidence="2" id="KW-1133">Transmembrane helix</keyword>